<evidence type="ECO:0000256" key="5">
    <source>
        <dbReference type="ARBA" id="ARBA00022737"/>
    </source>
</evidence>
<reference evidence="16" key="1">
    <citation type="submission" date="2025-08" db="UniProtKB">
        <authorList>
            <consortium name="Ensembl"/>
        </authorList>
    </citation>
    <scope>IDENTIFICATION</scope>
</reference>
<evidence type="ECO:0000256" key="12">
    <source>
        <dbReference type="PROSITE-ProRule" id="PRU00042"/>
    </source>
</evidence>
<keyword evidence="5" id="KW-0677">Repeat</keyword>
<evidence type="ECO:0000256" key="8">
    <source>
        <dbReference type="ARBA" id="ARBA00023015"/>
    </source>
</evidence>
<dbReference type="FunFam" id="3.30.160.60:FF:000446">
    <property type="entry name" value="Zinc finger protein"/>
    <property type="match status" value="1"/>
</dbReference>
<feature type="domain" description="C2H2-type" evidence="14">
    <location>
        <begin position="703"/>
        <end position="730"/>
    </location>
</feature>
<feature type="region of interest" description="Disordered" evidence="13">
    <location>
        <begin position="205"/>
        <end position="279"/>
    </location>
</feature>
<comment type="similarity">
    <text evidence="3">Belongs to the krueppel C2H2-type zinc-finger protein family.</text>
</comment>
<dbReference type="GO" id="GO:0008270">
    <property type="term" value="F:zinc ion binding"/>
    <property type="evidence" value="ECO:0007669"/>
    <property type="project" value="UniProtKB-KW"/>
</dbReference>
<evidence type="ECO:0000259" key="14">
    <source>
        <dbReference type="PROSITE" id="PS50157"/>
    </source>
</evidence>
<keyword evidence="6 12" id="KW-0863">Zinc-finger</keyword>
<feature type="domain" description="C2H2-type" evidence="14">
    <location>
        <begin position="619"/>
        <end position="646"/>
    </location>
</feature>
<organism evidence="16 17">
    <name type="scientific">Leptobrachium leishanense</name>
    <name type="common">Leishan spiny toad</name>
    <dbReference type="NCBI Taxonomy" id="445787"/>
    <lineage>
        <taxon>Eukaryota</taxon>
        <taxon>Metazoa</taxon>
        <taxon>Chordata</taxon>
        <taxon>Craniata</taxon>
        <taxon>Vertebrata</taxon>
        <taxon>Euteleostomi</taxon>
        <taxon>Amphibia</taxon>
        <taxon>Batrachia</taxon>
        <taxon>Anura</taxon>
        <taxon>Pelobatoidea</taxon>
        <taxon>Megophryidae</taxon>
        <taxon>Leptobrachium</taxon>
    </lineage>
</organism>
<evidence type="ECO:0000256" key="11">
    <source>
        <dbReference type="ARBA" id="ARBA00023242"/>
    </source>
</evidence>
<dbReference type="InterPro" id="IPR013087">
    <property type="entry name" value="Znf_C2H2_type"/>
</dbReference>
<keyword evidence="7" id="KW-0862">Zinc</keyword>
<reference evidence="16" key="2">
    <citation type="submission" date="2025-09" db="UniProtKB">
        <authorList>
            <consortium name="Ensembl"/>
        </authorList>
    </citation>
    <scope>IDENTIFICATION</scope>
</reference>
<feature type="compositionally biased region" description="Basic and acidic residues" evidence="13">
    <location>
        <begin position="388"/>
        <end position="413"/>
    </location>
</feature>
<dbReference type="Pfam" id="PF01352">
    <property type="entry name" value="KRAB"/>
    <property type="match status" value="1"/>
</dbReference>
<keyword evidence="8" id="KW-0805">Transcription regulation</keyword>
<comment type="subcellular location">
    <subcellularLocation>
        <location evidence="2">Nucleus</location>
    </subcellularLocation>
</comment>
<feature type="domain" description="C2H2-type" evidence="14">
    <location>
        <begin position="591"/>
        <end position="618"/>
    </location>
</feature>
<feature type="domain" description="C2H2-type" evidence="14">
    <location>
        <begin position="647"/>
        <end position="674"/>
    </location>
</feature>
<evidence type="ECO:0000256" key="2">
    <source>
        <dbReference type="ARBA" id="ARBA00004123"/>
    </source>
</evidence>
<dbReference type="FunFam" id="3.30.160.60:FF:000358">
    <property type="entry name" value="zinc finger protein 24"/>
    <property type="match status" value="1"/>
</dbReference>
<keyword evidence="10" id="KW-0804">Transcription</keyword>
<keyword evidence="9" id="KW-0238">DNA-binding</keyword>
<feature type="domain" description="C2H2-type" evidence="14">
    <location>
        <begin position="731"/>
        <end position="758"/>
    </location>
</feature>
<evidence type="ECO:0000256" key="10">
    <source>
        <dbReference type="ARBA" id="ARBA00023163"/>
    </source>
</evidence>
<protein>
    <submittedName>
        <fullName evidence="16">Uncharacterized protein</fullName>
    </submittedName>
</protein>
<evidence type="ECO:0000313" key="17">
    <source>
        <dbReference type="Proteomes" id="UP000694569"/>
    </source>
</evidence>
<evidence type="ECO:0000256" key="4">
    <source>
        <dbReference type="ARBA" id="ARBA00022723"/>
    </source>
</evidence>
<keyword evidence="4" id="KW-0479">Metal-binding</keyword>
<feature type="compositionally biased region" description="Basic and acidic residues" evidence="13">
    <location>
        <begin position="248"/>
        <end position="261"/>
    </location>
</feature>
<feature type="domain" description="KRAB" evidence="15">
    <location>
        <begin position="164"/>
        <end position="237"/>
    </location>
</feature>
<evidence type="ECO:0000256" key="9">
    <source>
        <dbReference type="ARBA" id="ARBA00023125"/>
    </source>
</evidence>
<keyword evidence="11" id="KW-0539">Nucleus</keyword>
<dbReference type="OrthoDB" id="654211at2759"/>
<dbReference type="AlphaFoldDB" id="A0A8C5MCG3"/>
<dbReference type="CDD" id="cd07765">
    <property type="entry name" value="KRAB_A-box"/>
    <property type="match status" value="1"/>
</dbReference>
<evidence type="ECO:0000256" key="1">
    <source>
        <dbReference type="ARBA" id="ARBA00003767"/>
    </source>
</evidence>
<evidence type="ECO:0000256" key="3">
    <source>
        <dbReference type="ARBA" id="ARBA00006991"/>
    </source>
</evidence>
<evidence type="ECO:0000259" key="15">
    <source>
        <dbReference type="PROSITE" id="PS50805"/>
    </source>
</evidence>
<feature type="compositionally biased region" description="Basic and acidic residues" evidence="13">
    <location>
        <begin position="115"/>
        <end position="127"/>
    </location>
</feature>
<dbReference type="PROSITE" id="PS00028">
    <property type="entry name" value="ZINC_FINGER_C2H2_1"/>
    <property type="match status" value="7"/>
</dbReference>
<dbReference type="PROSITE" id="PS50805">
    <property type="entry name" value="KRAB"/>
    <property type="match status" value="1"/>
</dbReference>
<evidence type="ECO:0000256" key="6">
    <source>
        <dbReference type="ARBA" id="ARBA00022771"/>
    </source>
</evidence>
<feature type="region of interest" description="Disordered" evidence="13">
    <location>
        <begin position="386"/>
        <end position="413"/>
    </location>
</feature>
<dbReference type="InterPro" id="IPR036236">
    <property type="entry name" value="Znf_C2H2_sf"/>
</dbReference>
<name>A0A8C5MCG3_9ANUR</name>
<dbReference type="SUPFAM" id="SSF109640">
    <property type="entry name" value="KRAB domain (Kruppel-associated box)"/>
    <property type="match status" value="1"/>
</dbReference>
<dbReference type="GO" id="GO:0005634">
    <property type="term" value="C:nucleus"/>
    <property type="evidence" value="ECO:0007669"/>
    <property type="project" value="UniProtKB-SubCell"/>
</dbReference>
<proteinExistence type="inferred from homology"/>
<feature type="compositionally biased region" description="Basic and acidic residues" evidence="13">
    <location>
        <begin position="268"/>
        <end position="279"/>
    </location>
</feature>
<dbReference type="Gene3D" id="6.10.140.140">
    <property type="match status" value="1"/>
</dbReference>
<dbReference type="InterPro" id="IPR036051">
    <property type="entry name" value="KRAB_dom_sf"/>
</dbReference>
<dbReference type="InterPro" id="IPR001909">
    <property type="entry name" value="KRAB"/>
</dbReference>
<evidence type="ECO:0000256" key="7">
    <source>
        <dbReference type="ARBA" id="ARBA00022833"/>
    </source>
</evidence>
<dbReference type="Proteomes" id="UP000694569">
    <property type="component" value="Unplaced"/>
</dbReference>
<dbReference type="PANTHER" id="PTHR24390">
    <property type="entry name" value="ZINC FINGER PROTEIN"/>
    <property type="match status" value="1"/>
</dbReference>
<dbReference type="FunFam" id="3.30.160.60:FF:002343">
    <property type="entry name" value="Zinc finger protein 33A"/>
    <property type="match status" value="1"/>
</dbReference>
<sequence length="789" mass="89793">MPQTSWSSSETSGSLLQNVPQLLLLACLDQRFQRWSFVRSFPNSSRMVQVEFVVKTQCRSSCYARPTADPFHENHSSLGSLTMNADRKRINQRILDLTLEILFLLTGEHYRVGKRPEEHVKESRRPEGSLGTPPRSPIHKIHHEQKILELSNQIIRLLTGEVPIRCEDVTVYLSMEEWEYVERHKELYEDVMMEDHQVLHSLGETRRTRNTPPGCESLFKGDLETNSAGNRVRGIQPTKKPSTTMEELASRDVDGPTEHTSTEGPSTCKEETPSNDEESHIGADISVSTVHSQPGYQSSHIKEEPASCVRGDLLDTDMCTPAEHTQTGYPHTDIKEEPSLVEKGTIKDHKPSILEDHTVSEFPSLMKEEPASCDEGNLTETDIYPPKRQTETEHPSVHVKEESPSSSDGKHTATDIHSCTEYMLIPSKVDSNSGEAGDLMVTGIDTTTEFTQTEYSSTHMKEEPRSCVNSCITYTHRYTHPKQTQRGHTTYINEDGIPLDIICRIPACPEPEYPSTPIRKQQRRKSYDPERRKNLPVIRSQWNESENNPVYASQNITPATERLYNCSECQKCFASHSDLAKHQTFHKGKKLTCFDCGKFFSSKYNLLVHHRTHTGEKQFSCSECKKCFSVKSNLISHQRIHRGEKPFTCSECGRCFSAKSSLISHQKIHTGERPFSCLVCGKRFSRRSHLTSHQNIHTREKKFPCSTCGSCFTAKSSLIKHQRIHTGEKPFSCNVCGKTFTQSSNLVSHQRIHFAEKSSFHRHNDVFSPRSDSDKHPAMQVYNERIDFQ</sequence>
<keyword evidence="17" id="KW-1185">Reference proteome</keyword>
<dbReference type="GO" id="GO:0006357">
    <property type="term" value="P:regulation of transcription by RNA polymerase II"/>
    <property type="evidence" value="ECO:0007669"/>
    <property type="project" value="TreeGrafter"/>
</dbReference>
<evidence type="ECO:0000313" key="16">
    <source>
        <dbReference type="Ensembl" id="ENSLLEP00000012549.1"/>
    </source>
</evidence>
<comment type="function">
    <text evidence="1">May be involved in transcriptional regulation.</text>
</comment>
<feature type="domain" description="C2H2-type" evidence="14">
    <location>
        <begin position="675"/>
        <end position="702"/>
    </location>
</feature>
<dbReference type="Ensembl" id="ENSLLET00000013038.1">
    <property type="protein sequence ID" value="ENSLLEP00000012549.1"/>
    <property type="gene ID" value="ENSLLEG00000007956.1"/>
</dbReference>
<feature type="domain" description="C2H2-type" evidence="14">
    <location>
        <begin position="564"/>
        <end position="591"/>
    </location>
</feature>
<dbReference type="FunFam" id="3.30.160.60:FF:000848">
    <property type="entry name" value="Zinc finger protein 35"/>
    <property type="match status" value="1"/>
</dbReference>
<dbReference type="GO" id="GO:0003700">
    <property type="term" value="F:DNA-binding transcription factor activity"/>
    <property type="evidence" value="ECO:0007669"/>
    <property type="project" value="TreeGrafter"/>
</dbReference>
<dbReference type="GO" id="GO:0000978">
    <property type="term" value="F:RNA polymerase II cis-regulatory region sequence-specific DNA binding"/>
    <property type="evidence" value="ECO:0007669"/>
    <property type="project" value="TreeGrafter"/>
</dbReference>
<dbReference type="Pfam" id="PF00096">
    <property type="entry name" value="zf-C2H2"/>
    <property type="match status" value="7"/>
</dbReference>
<dbReference type="PROSITE" id="PS50157">
    <property type="entry name" value="ZINC_FINGER_C2H2_2"/>
    <property type="match status" value="7"/>
</dbReference>
<dbReference type="PANTHER" id="PTHR24390:SF265">
    <property type="entry name" value="ZINC FINGER PROTEIN 239-LIKE-RELATED"/>
    <property type="match status" value="1"/>
</dbReference>
<dbReference type="FunFam" id="3.30.160.60:FF:000478">
    <property type="entry name" value="Zinc finger protein 133"/>
    <property type="match status" value="1"/>
</dbReference>
<dbReference type="GeneTree" id="ENSGT01150000286944"/>
<dbReference type="FunFam" id="3.30.160.60:FF:000862">
    <property type="entry name" value="zinc finger protein 697"/>
    <property type="match status" value="1"/>
</dbReference>
<dbReference type="Gene3D" id="3.30.160.60">
    <property type="entry name" value="Classic Zinc Finger"/>
    <property type="match status" value="7"/>
</dbReference>
<feature type="region of interest" description="Disordered" evidence="13">
    <location>
        <begin position="115"/>
        <end position="138"/>
    </location>
</feature>
<dbReference type="SMART" id="SM00355">
    <property type="entry name" value="ZnF_C2H2"/>
    <property type="match status" value="7"/>
</dbReference>
<accession>A0A8C5MCG3</accession>
<dbReference type="SUPFAM" id="SSF57667">
    <property type="entry name" value="beta-beta-alpha zinc fingers"/>
    <property type="match status" value="4"/>
</dbReference>
<evidence type="ECO:0000256" key="13">
    <source>
        <dbReference type="SAM" id="MobiDB-lite"/>
    </source>
</evidence>